<evidence type="ECO:0000313" key="1">
    <source>
        <dbReference type="EMBL" id="MFD2551911.1"/>
    </source>
</evidence>
<dbReference type="EMBL" id="JBHULS010000003">
    <property type="protein sequence ID" value="MFD2551911.1"/>
    <property type="molecule type" value="Genomic_DNA"/>
</dbReference>
<dbReference type="Pfam" id="PF05742">
    <property type="entry name" value="TANGO2"/>
    <property type="match status" value="1"/>
</dbReference>
<organism evidence="1 2">
    <name type="scientific">Bizionia sediminis</name>
    <dbReference type="NCBI Taxonomy" id="1737064"/>
    <lineage>
        <taxon>Bacteria</taxon>
        <taxon>Pseudomonadati</taxon>
        <taxon>Bacteroidota</taxon>
        <taxon>Flavobacteriia</taxon>
        <taxon>Flavobacteriales</taxon>
        <taxon>Flavobacteriaceae</taxon>
        <taxon>Bizionia</taxon>
    </lineage>
</organism>
<dbReference type="PANTHER" id="PTHR17985">
    <property type="entry name" value="SER/THR-RICH PROTEIN T10 IN DGCR REGION"/>
    <property type="match status" value="1"/>
</dbReference>
<protein>
    <submittedName>
        <fullName evidence="1">NRDE family protein</fullName>
    </submittedName>
</protein>
<dbReference type="Proteomes" id="UP001597472">
    <property type="component" value="Unassembled WGS sequence"/>
</dbReference>
<proteinExistence type="predicted"/>
<name>A0ABW5KTN5_9FLAO</name>
<accession>A0ABW5KTN5</accession>
<dbReference type="InterPro" id="IPR008551">
    <property type="entry name" value="TANGO2"/>
</dbReference>
<reference evidence="2" key="1">
    <citation type="journal article" date="2019" name="Int. J. Syst. Evol. Microbiol.">
        <title>The Global Catalogue of Microorganisms (GCM) 10K type strain sequencing project: providing services to taxonomists for standard genome sequencing and annotation.</title>
        <authorList>
            <consortium name="The Broad Institute Genomics Platform"/>
            <consortium name="The Broad Institute Genome Sequencing Center for Infectious Disease"/>
            <person name="Wu L."/>
            <person name="Ma J."/>
        </authorList>
    </citation>
    <scope>NUCLEOTIDE SEQUENCE [LARGE SCALE GENOMIC DNA]</scope>
    <source>
        <strain evidence="2">KCTC 42587</strain>
    </source>
</reference>
<keyword evidence="2" id="KW-1185">Reference proteome</keyword>
<gene>
    <name evidence="1" type="ORF">ACFSQP_08790</name>
</gene>
<comment type="caution">
    <text evidence="1">The sequence shown here is derived from an EMBL/GenBank/DDBJ whole genome shotgun (WGS) entry which is preliminary data.</text>
</comment>
<dbReference type="RefSeq" id="WP_376893523.1">
    <property type="nucleotide sequence ID" value="NZ_JBHULS010000003.1"/>
</dbReference>
<dbReference type="PANTHER" id="PTHR17985:SF8">
    <property type="entry name" value="TRANSPORT AND GOLGI ORGANIZATION PROTEIN 2 HOMOLOG"/>
    <property type="match status" value="1"/>
</dbReference>
<evidence type="ECO:0000313" key="2">
    <source>
        <dbReference type="Proteomes" id="UP001597472"/>
    </source>
</evidence>
<sequence>MCTVTFFPKANGQFIITSNRDELPSRQTVPPKLYNENGVVMLYPKDTVAGGSWIGLASTNRLACLLNGGFKPYKPASTYRLSRGLVVKKVLQASNLSVFLDTCNLQGIAPFTLILVDWNKILQVLELVWDGSQKHVRQVPLKPTIWSSATLYTDEMKTDRQRWFQIFNKKLDTSAEAIMAFHKTAGNTSKTHSVLLKRKHIETTSITQITYLQTDLKMHYTDLLTDIHHVVPFKISG</sequence>